<sequence>MPRRFNNFKSFVERLVLTTIIIGFVILVGVQMILTNPNFKDSLIAKIPKIEHILAFGQREDFKEKAQAVFSTVNQKDYVVISLQNKASYPDAKVIINGQVIGDFGRGYIKVNIEAGDYLTIDTRGIGAGLWFEVTGISNGVESFKIGQQFWVKDELKTLGKVENLNKF</sequence>
<feature type="transmembrane region" description="Helical" evidence="1">
    <location>
        <begin position="12"/>
        <end position="34"/>
    </location>
</feature>
<keyword evidence="1" id="KW-1133">Transmembrane helix</keyword>
<dbReference type="RefSeq" id="WP_068717505.1">
    <property type="nucleotide sequence ID" value="NZ_LWDV01000009.1"/>
</dbReference>
<keyword evidence="3" id="KW-1185">Reference proteome</keyword>
<protein>
    <submittedName>
        <fullName evidence="2">Uncharacterized protein</fullName>
    </submittedName>
</protein>
<dbReference type="Proteomes" id="UP000093514">
    <property type="component" value="Unassembled WGS sequence"/>
</dbReference>
<dbReference type="OrthoDB" id="2112007at2"/>
<evidence type="ECO:0000313" key="3">
    <source>
        <dbReference type="Proteomes" id="UP000093514"/>
    </source>
</evidence>
<dbReference type="AlphaFoldDB" id="A0A1C0A758"/>
<accession>A0A1C0A758</accession>
<reference evidence="3" key="1">
    <citation type="submission" date="2016-07" db="EMBL/GenBank/DDBJ databases">
        <authorList>
            <person name="Florea S."/>
            <person name="Webb J.S."/>
            <person name="Jaromczyk J."/>
            <person name="Schardl C.L."/>
        </authorList>
    </citation>
    <scope>NUCLEOTIDE SEQUENCE [LARGE SCALE GENOMIC DNA]</scope>
    <source>
        <strain evidence="3">Z6</strain>
    </source>
</reference>
<dbReference type="EMBL" id="LWDV01000009">
    <property type="protein sequence ID" value="OCL26062.1"/>
    <property type="molecule type" value="Genomic_DNA"/>
</dbReference>
<keyword evidence="1" id="KW-0472">Membrane</keyword>
<organism evidence="2 3">
    <name type="scientific">Orenia metallireducens</name>
    <dbReference type="NCBI Taxonomy" id="1413210"/>
    <lineage>
        <taxon>Bacteria</taxon>
        <taxon>Bacillati</taxon>
        <taxon>Bacillota</taxon>
        <taxon>Clostridia</taxon>
        <taxon>Halanaerobiales</taxon>
        <taxon>Halobacteroidaceae</taxon>
        <taxon>Orenia</taxon>
    </lineage>
</organism>
<comment type="caution">
    <text evidence="2">The sequence shown here is derived from an EMBL/GenBank/DDBJ whole genome shotgun (WGS) entry which is preliminary data.</text>
</comment>
<name>A0A1C0A758_9FIRM</name>
<keyword evidence="1" id="KW-0812">Transmembrane</keyword>
<evidence type="ECO:0000313" key="2">
    <source>
        <dbReference type="EMBL" id="OCL26062.1"/>
    </source>
</evidence>
<proteinExistence type="predicted"/>
<reference evidence="2 3" key="2">
    <citation type="submission" date="2016-08" db="EMBL/GenBank/DDBJ databases">
        <title>Orenia metallireducens sp. nov. strain Z6, a Novel Metal-reducing Firmicute from the Deep Subsurface.</title>
        <authorList>
            <person name="Maxim B.I."/>
            <person name="Kenneth K."/>
            <person name="Flynn T.M."/>
            <person name="Oloughlin E.J."/>
            <person name="Locke R.A."/>
            <person name="Weber J.R."/>
            <person name="Egan S.M."/>
            <person name="Mackie R.I."/>
            <person name="Cann I.K."/>
        </authorList>
    </citation>
    <scope>NUCLEOTIDE SEQUENCE [LARGE SCALE GENOMIC DNA]</scope>
    <source>
        <strain evidence="2 3">Z6</strain>
    </source>
</reference>
<evidence type="ECO:0000256" key="1">
    <source>
        <dbReference type="SAM" id="Phobius"/>
    </source>
</evidence>
<gene>
    <name evidence="2" type="ORF">U472_08570</name>
</gene>